<evidence type="ECO:0000313" key="2">
    <source>
        <dbReference type="Proteomes" id="UP000784294"/>
    </source>
</evidence>
<dbReference type="Proteomes" id="UP000784294">
    <property type="component" value="Unassembled WGS sequence"/>
</dbReference>
<comment type="caution">
    <text evidence="1">The sequence shown here is derived from an EMBL/GenBank/DDBJ whole genome shotgun (WGS) entry which is preliminary data.</text>
</comment>
<organism evidence="1 2">
    <name type="scientific">Protopolystoma xenopodis</name>
    <dbReference type="NCBI Taxonomy" id="117903"/>
    <lineage>
        <taxon>Eukaryota</taxon>
        <taxon>Metazoa</taxon>
        <taxon>Spiralia</taxon>
        <taxon>Lophotrochozoa</taxon>
        <taxon>Platyhelminthes</taxon>
        <taxon>Monogenea</taxon>
        <taxon>Polyopisthocotylea</taxon>
        <taxon>Polystomatidea</taxon>
        <taxon>Polystomatidae</taxon>
        <taxon>Protopolystoma</taxon>
    </lineage>
</organism>
<evidence type="ECO:0000313" key="1">
    <source>
        <dbReference type="EMBL" id="VEL32879.1"/>
    </source>
</evidence>
<proteinExistence type="predicted"/>
<dbReference type="EMBL" id="CAAALY010244804">
    <property type="protein sequence ID" value="VEL32879.1"/>
    <property type="molecule type" value="Genomic_DNA"/>
</dbReference>
<accession>A0A3S5AM49</accession>
<sequence length="128" mass="14341">MSLRLVPRVKAINRESCLQPEIPYCQTFCHTNWQVRRLISSFSIHADMLQAKNEKNNSLHWATFISSGSLPLDSLSRADSGGQSPFAATALLAPLPPVLFQPIESYKSGEILYLRLQTVCHIRSLAML</sequence>
<dbReference type="AlphaFoldDB" id="A0A3S5AM49"/>
<keyword evidence="2" id="KW-1185">Reference proteome</keyword>
<name>A0A3S5AM49_9PLAT</name>
<gene>
    <name evidence="1" type="ORF">PXEA_LOCUS26319</name>
</gene>
<reference evidence="1" key="1">
    <citation type="submission" date="2018-11" db="EMBL/GenBank/DDBJ databases">
        <authorList>
            <consortium name="Pathogen Informatics"/>
        </authorList>
    </citation>
    <scope>NUCLEOTIDE SEQUENCE</scope>
</reference>
<protein>
    <submittedName>
        <fullName evidence="1">Uncharacterized protein</fullName>
    </submittedName>
</protein>